<evidence type="ECO:0000256" key="1">
    <source>
        <dbReference type="ARBA" id="ARBA00022603"/>
    </source>
</evidence>
<evidence type="ECO:0000256" key="2">
    <source>
        <dbReference type="ARBA" id="ARBA00022679"/>
    </source>
</evidence>
<dbReference type="PANTHER" id="PTHR43464:SF19">
    <property type="entry name" value="UBIQUINONE BIOSYNTHESIS O-METHYLTRANSFERASE, MITOCHONDRIAL"/>
    <property type="match status" value="1"/>
</dbReference>
<dbReference type="InterPro" id="IPR041698">
    <property type="entry name" value="Methyltransf_25"/>
</dbReference>
<proteinExistence type="predicted"/>
<accession>A0A1I6W3P3</accession>
<protein>
    <submittedName>
        <fullName evidence="5">Methyltransferase domain-containing protein</fullName>
    </submittedName>
</protein>
<dbReference type="CDD" id="cd02440">
    <property type="entry name" value="AdoMet_MTases"/>
    <property type="match status" value="1"/>
</dbReference>
<name>A0A1I6W3P3_9ACTN</name>
<dbReference type="GO" id="GO:0032259">
    <property type="term" value="P:methylation"/>
    <property type="evidence" value="ECO:0007669"/>
    <property type="project" value="UniProtKB-KW"/>
</dbReference>
<keyword evidence="2 5" id="KW-0808">Transferase</keyword>
<dbReference type="RefSeq" id="WP_019434308.1">
    <property type="nucleotide sequence ID" value="NZ_CP054938.1"/>
</dbReference>
<feature type="domain" description="Methyltransferase" evidence="4">
    <location>
        <begin position="40"/>
        <end position="132"/>
    </location>
</feature>
<organism evidence="5 6">
    <name type="scientific">Streptomyces harbinensis</name>
    <dbReference type="NCBI Taxonomy" id="1176198"/>
    <lineage>
        <taxon>Bacteria</taxon>
        <taxon>Bacillati</taxon>
        <taxon>Actinomycetota</taxon>
        <taxon>Actinomycetes</taxon>
        <taxon>Kitasatosporales</taxon>
        <taxon>Streptomycetaceae</taxon>
        <taxon>Streptomyces</taxon>
    </lineage>
</organism>
<dbReference type="EMBL" id="FPAB01000012">
    <property type="protein sequence ID" value="SFT20616.1"/>
    <property type="molecule type" value="Genomic_DNA"/>
</dbReference>
<reference evidence="6" key="1">
    <citation type="submission" date="2016-10" db="EMBL/GenBank/DDBJ databases">
        <authorList>
            <person name="Varghese N."/>
            <person name="Submissions S."/>
        </authorList>
    </citation>
    <scope>NUCLEOTIDE SEQUENCE [LARGE SCALE GENOMIC DNA]</scope>
    <source>
        <strain evidence="6">CGMCC 4.7047</strain>
    </source>
</reference>
<keyword evidence="1 5" id="KW-0489">Methyltransferase</keyword>
<gene>
    <name evidence="5" type="ORF">SAMN05444716_11276</name>
</gene>
<dbReference type="Pfam" id="PF13649">
    <property type="entry name" value="Methyltransf_25"/>
    <property type="match status" value="1"/>
</dbReference>
<keyword evidence="6" id="KW-1185">Reference proteome</keyword>
<evidence type="ECO:0000313" key="6">
    <source>
        <dbReference type="Proteomes" id="UP000198873"/>
    </source>
</evidence>
<dbReference type="Proteomes" id="UP000198873">
    <property type="component" value="Unassembled WGS sequence"/>
</dbReference>
<evidence type="ECO:0000313" key="5">
    <source>
        <dbReference type="EMBL" id="SFT20616.1"/>
    </source>
</evidence>
<dbReference type="GO" id="GO:0008168">
    <property type="term" value="F:methyltransferase activity"/>
    <property type="evidence" value="ECO:0007669"/>
    <property type="project" value="UniProtKB-KW"/>
</dbReference>
<evidence type="ECO:0000256" key="3">
    <source>
        <dbReference type="ARBA" id="ARBA00022691"/>
    </source>
</evidence>
<dbReference type="Gene3D" id="3.40.50.150">
    <property type="entry name" value="Vaccinia Virus protein VP39"/>
    <property type="match status" value="1"/>
</dbReference>
<evidence type="ECO:0000259" key="4">
    <source>
        <dbReference type="Pfam" id="PF13649"/>
    </source>
</evidence>
<keyword evidence="3" id="KW-0949">S-adenosyl-L-methionine</keyword>
<dbReference type="InterPro" id="IPR029063">
    <property type="entry name" value="SAM-dependent_MTases_sf"/>
</dbReference>
<dbReference type="SUPFAM" id="SSF53335">
    <property type="entry name" value="S-adenosyl-L-methionine-dependent methyltransferases"/>
    <property type="match status" value="1"/>
</dbReference>
<sequence>MADRQFEDHEIAQWYDLFCPWDPRGDFAYYFPLVMAAERVLDVGCGTGMLLHRAREAGHTGRLTGLDPAAGMLEVARRRADVEWVHGDLSTVSFHQEFDLVVMSGHAFQVFVTDEAVRTNLAAIRAALRPGGLFAFDTRNPAYRAWERWTPEYPREVTAPDGRRIRSEHRVTRVGGGTVSFTTTYTTDGADPQVSDSTLRFLERPELAGFLDGAGLEIVHQHGDWDGSPVTEDCMEIITVARPAARE</sequence>
<dbReference type="AlphaFoldDB" id="A0A1I6W3P3"/>
<dbReference type="STRING" id="1176198.SAMN05444716_11276"/>
<dbReference type="PANTHER" id="PTHR43464">
    <property type="entry name" value="METHYLTRANSFERASE"/>
    <property type="match status" value="1"/>
</dbReference>